<reference evidence="2" key="1">
    <citation type="submission" date="2019-07" db="EMBL/GenBank/DDBJ databases">
        <authorList>
            <person name="Palmer J.M."/>
        </authorList>
    </citation>
    <scope>NUCLEOTIDE SEQUENCE</scope>
    <source>
        <strain evidence="2">PC9</strain>
    </source>
</reference>
<organism evidence="2 3">
    <name type="scientific">Pleurotus ostreatus</name>
    <name type="common">Oyster mushroom</name>
    <name type="synonym">White-rot fungus</name>
    <dbReference type="NCBI Taxonomy" id="5322"/>
    <lineage>
        <taxon>Eukaryota</taxon>
        <taxon>Fungi</taxon>
        <taxon>Dikarya</taxon>
        <taxon>Basidiomycota</taxon>
        <taxon>Agaricomycotina</taxon>
        <taxon>Agaricomycetes</taxon>
        <taxon>Agaricomycetidae</taxon>
        <taxon>Agaricales</taxon>
        <taxon>Pleurotineae</taxon>
        <taxon>Pleurotaceae</taxon>
        <taxon>Pleurotus</taxon>
    </lineage>
</organism>
<comment type="caution">
    <text evidence="2">The sequence shown here is derived from an EMBL/GenBank/DDBJ whole genome shotgun (WGS) entry which is preliminary data.</text>
</comment>
<feature type="region of interest" description="Disordered" evidence="1">
    <location>
        <begin position="39"/>
        <end position="86"/>
    </location>
</feature>
<dbReference type="Proteomes" id="UP000623687">
    <property type="component" value="Unassembled WGS sequence"/>
</dbReference>
<keyword evidence="3" id="KW-1185">Reference proteome</keyword>
<dbReference type="RefSeq" id="XP_036626410.1">
    <property type="nucleotide sequence ID" value="XM_036771789.1"/>
</dbReference>
<evidence type="ECO:0000256" key="1">
    <source>
        <dbReference type="SAM" id="MobiDB-lite"/>
    </source>
</evidence>
<feature type="compositionally biased region" description="Acidic residues" evidence="1">
    <location>
        <begin position="45"/>
        <end position="55"/>
    </location>
</feature>
<accession>A0A8H7DQ72</accession>
<dbReference type="EMBL" id="JACETU010000010">
    <property type="protein sequence ID" value="KAF7419556.1"/>
    <property type="molecule type" value="Genomic_DNA"/>
</dbReference>
<dbReference type="VEuPathDB" id="FungiDB:PC9H_002147"/>
<dbReference type="GeneID" id="59371988"/>
<protein>
    <submittedName>
        <fullName evidence="2">Uncharacterized protein</fullName>
    </submittedName>
</protein>
<dbReference type="AlphaFoldDB" id="A0A8H7DQ72"/>
<name>A0A8H7DQ72_PLEOS</name>
<evidence type="ECO:0000313" key="3">
    <source>
        <dbReference type="Proteomes" id="UP000623687"/>
    </source>
</evidence>
<evidence type="ECO:0000313" key="2">
    <source>
        <dbReference type="EMBL" id="KAF7419556.1"/>
    </source>
</evidence>
<gene>
    <name evidence="2" type="ORF">PC9H_002147</name>
</gene>
<sequence length="105" mass="12126">MPKFGHQQQIGASGSWWQFRLERKKSSFRPFDLSDYTQEFLDDSHESDDEGDDLPESGLDVITSPDEAATRKKHDEIESARREAAAKERALHGKECVHYFNEAKR</sequence>
<proteinExistence type="predicted"/>
<feature type="compositionally biased region" description="Basic and acidic residues" evidence="1">
    <location>
        <begin position="68"/>
        <end position="86"/>
    </location>
</feature>